<evidence type="ECO:0000313" key="10">
    <source>
        <dbReference type="Proteomes" id="UP000605253"/>
    </source>
</evidence>
<feature type="domain" description="tRNA pseudouridylate synthase B C-terminal" evidence="8">
    <location>
        <begin position="189"/>
        <end position="244"/>
    </location>
</feature>
<feature type="domain" description="tRNA pseudouridine synthase II TruB subfamily 1 C-terminal" evidence="7">
    <location>
        <begin position="248"/>
        <end position="294"/>
    </location>
</feature>
<dbReference type="Pfam" id="PF16198">
    <property type="entry name" value="TruB_C_2"/>
    <property type="match status" value="1"/>
</dbReference>
<evidence type="ECO:0000259" key="6">
    <source>
        <dbReference type="Pfam" id="PF01509"/>
    </source>
</evidence>
<evidence type="ECO:0000256" key="1">
    <source>
        <dbReference type="ARBA" id="ARBA00000385"/>
    </source>
</evidence>
<protein>
    <recommendedName>
        <fullName evidence="5">tRNA pseudouridine synthase B</fullName>
        <ecNumber evidence="5">5.4.99.25</ecNumber>
    </recommendedName>
    <alternativeName>
        <fullName evidence="5">tRNA pseudouridine(55) synthase</fullName>
        <shortName evidence="5">Psi55 synthase</shortName>
    </alternativeName>
    <alternativeName>
        <fullName evidence="5">tRNA pseudouridylate synthase</fullName>
    </alternativeName>
    <alternativeName>
        <fullName evidence="5">tRNA-uridine isomerase</fullName>
    </alternativeName>
</protein>
<dbReference type="GO" id="GO:0003723">
    <property type="term" value="F:RNA binding"/>
    <property type="evidence" value="ECO:0007669"/>
    <property type="project" value="InterPro"/>
</dbReference>
<keyword evidence="10" id="KW-1185">Reference proteome</keyword>
<dbReference type="Pfam" id="PF09157">
    <property type="entry name" value="TruB-C_2"/>
    <property type="match status" value="1"/>
</dbReference>
<evidence type="ECO:0000256" key="5">
    <source>
        <dbReference type="HAMAP-Rule" id="MF_01080"/>
    </source>
</evidence>
<accession>A0A917CP62</accession>
<dbReference type="InterPro" id="IPR002501">
    <property type="entry name" value="PsdUridine_synth_N"/>
</dbReference>
<dbReference type="InterPro" id="IPR014780">
    <property type="entry name" value="tRNA_psdUridine_synth_TruB"/>
</dbReference>
<dbReference type="GO" id="GO:1990481">
    <property type="term" value="P:mRNA pseudouridine synthesis"/>
    <property type="evidence" value="ECO:0007669"/>
    <property type="project" value="TreeGrafter"/>
</dbReference>
<dbReference type="HAMAP" id="MF_01080">
    <property type="entry name" value="TruB_bact"/>
    <property type="match status" value="1"/>
</dbReference>
<proteinExistence type="inferred from homology"/>
<sequence>MGRRGSRKQDFTDVHGILLLNKPGGITSNQALQKVRHLLKANKAGHTGNLDPMATGLLPCCFGDATKVADLMINADKTYVATAVLGARTDTGDATGRIEMEKSVPDFNVRQIQQACDELTGEIYQTPPMYSALHHQGRRLYELAREGKKVHRTARKVHIHAFDYISINTDIRPMTVTFQIHCSKGTYIRILIEDWAEKMDTLAHLNALHRTQSGVFDGADMQSLTQLQQSDCPQQFLLPADAALIEYPKISLNPQQAQDLIHGKQAAVACGNGMHRLYDVDGLFMGMGKVFNKSLRVHKLFMKSYQQSQNADQIER</sequence>
<evidence type="ECO:0000256" key="3">
    <source>
        <dbReference type="ARBA" id="ARBA00022694"/>
    </source>
</evidence>
<evidence type="ECO:0000256" key="2">
    <source>
        <dbReference type="ARBA" id="ARBA00005642"/>
    </source>
</evidence>
<dbReference type="GO" id="GO:0031119">
    <property type="term" value="P:tRNA pseudouridine synthesis"/>
    <property type="evidence" value="ECO:0007669"/>
    <property type="project" value="UniProtKB-UniRule"/>
</dbReference>
<reference evidence="9" key="2">
    <citation type="submission" date="2020-09" db="EMBL/GenBank/DDBJ databases">
        <authorList>
            <person name="Sun Q."/>
            <person name="Zhou Y."/>
        </authorList>
    </citation>
    <scope>NUCLEOTIDE SEQUENCE</scope>
    <source>
        <strain evidence="9">CGMCC 1.12181</strain>
    </source>
</reference>
<evidence type="ECO:0000313" key="9">
    <source>
        <dbReference type="EMBL" id="GGF93133.1"/>
    </source>
</evidence>
<comment type="function">
    <text evidence="5">Responsible for synthesis of pseudouridine from uracil-55 in the psi GC loop of transfer RNAs.</text>
</comment>
<dbReference type="InterPro" id="IPR020103">
    <property type="entry name" value="PsdUridine_synth_cat_dom_sf"/>
</dbReference>
<feature type="domain" description="Pseudouridine synthase II N-terminal" evidence="6">
    <location>
        <begin position="36"/>
        <end position="188"/>
    </location>
</feature>
<comment type="similarity">
    <text evidence="2 5">Belongs to the pseudouridine synthase TruB family. Type 1 subfamily.</text>
</comment>
<dbReference type="GO" id="GO:0160148">
    <property type="term" value="F:tRNA pseudouridine(55) synthase activity"/>
    <property type="evidence" value="ECO:0007669"/>
    <property type="project" value="UniProtKB-EC"/>
</dbReference>
<evidence type="ECO:0000259" key="7">
    <source>
        <dbReference type="Pfam" id="PF09157"/>
    </source>
</evidence>
<dbReference type="PANTHER" id="PTHR13767">
    <property type="entry name" value="TRNA-PSEUDOURIDINE SYNTHASE"/>
    <property type="match status" value="1"/>
</dbReference>
<feature type="active site" description="Nucleophile" evidence="5">
    <location>
        <position position="51"/>
    </location>
</feature>
<dbReference type="CDD" id="cd02573">
    <property type="entry name" value="PseudoU_synth_EcTruB"/>
    <property type="match status" value="1"/>
</dbReference>
<evidence type="ECO:0000256" key="4">
    <source>
        <dbReference type="ARBA" id="ARBA00023235"/>
    </source>
</evidence>
<reference evidence="9" key="1">
    <citation type="journal article" date="2014" name="Int. J. Syst. Evol. Microbiol.">
        <title>Complete genome sequence of Corynebacterium casei LMG S-19264T (=DSM 44701T), isolated from a smear-ripened cheese.</title>
        <authorList>
            <consortium name="US DOE Joint Genome Institute (JGI-PGF)"/>
            <person name="Walter F."/>
            <person name="Albersmeier A."/>
            <person name="Kalinowski J."/>
            <person name="Ruckert C."/>
        </authorList>
    </citation>
    <scope>NUCLEOTIDE SEQUENCE</scope>
    <source>
        <strain evidence="9">CGMCC 1.12181</strain>
    </source>
</reference>
<keyword evidence="4 5" id="KW-0413">Isomerase</keyword>
<dbReference type="Gene3D" id="3.30.2350.10">
    <property type="entry name" value="Pseudouridine synthase"/>
    <property type="match status" value="1"/>
</dbReference>
<dbReference type="InterPro" id="IPR015240">
    <property type="entry name" value="tRNA_sdUridine_synth_fam1_C"/>
</dbReference>
<dbReference type="AlphaFoldDB" id="A0A917CP62"/>
<evidence type="ECO:0000259" key="8">
    <source>
        <dbReference type="Pfam" id="PF16198"/>
    </source>
</evidence>
<keyword evidence="3 5" id="KW-0819">tRNA processing</keyword>
<dbReference type="Pfam" id="PF01509">
    <property type="entry name" value="TruB_N"/>
    <property type="match status" value="1"/>
</dbReference>
<dbReference type="EMBL" id="BMEO01000004">
    <property type="protein sequence ID" value="GGF93133.1"/>
    <property type="molecule type" value="Genomic_DNA"/>
</dbReference>
<dbReference type="EC" id="5.4.99.25" evidence="5"/>
<dbReference type="SUPFAM" id="SSF55120">
    <property type="entry name" value="Pseudouridine synthase"/>
    <property type="match status" value="1"/>
</dbReference>
<dbReference type="PANTHER" id="PTHR13767:SF2">
    <property type="entry name" value="PSEUDOURIDYLATE SYNTHASE TRUB1"/>
    <property type="match status" value="1"/>
</dbReference>
<comment type="catalytic activity">
    <reaction evidence="1 5">
        <text>uridine(55) in tRNA = pseudouridine(55) in tRNA</text>
        <dbReference type="Rhea" id="RHEA:42532"/>
        <dbReference type="Rhea" id="RHEA-COMP:10101"/>
        <dbReference type="Rhea" id="RHEA-COMP:10102"/>
        <dbReference type="ChEBI" id="CHEBI:65314"/>
        <dbReference type="ChEBI" id="CHEBI:65315"/>
        <dbReference type="EC" id="5.4.99.25"/>
    </reaction>
</comment>
<dbReference type="NCBIfam" id="TIGR00431">
    <property type="entry name" value="TruB"/>
    <property type="match status" value="1"/>
</dbReference>
<dbReference type="InterPro" id="IPR032819">
    <property type="entry name" value="TruB_C"/>
</dbReference>
<organism evidence="9 10">
    <name type="scientific">Marinicella pacifica</name>
    <dbReference type="NCBI Taxonomy" id="1171543"/>
    <lineage>
        <taxon>Bacteria</taxon>
        <taxon>Pseudomonadati</taxon>
        <taxon>Pseudomonadota</taxon>
        <taxon>Gammaproteobacteria</taxon>
        <taxon>Lysobacterales</taxon>
        <taxon>Marinicellaceae</taxon>
        <taxon>Marinicella</taxon>
    </lineage>
</organism>
<gene>
    <name evidence="5 9" type="primary">truB</name>
    <name evidence="9" type="ORF">GCM10011365_12950</name>
</gene>
<dbReference type="Proteomes" id="UP000605253">
    <property type="component" value="Unassembled WGS sequence"/>
</dbReference>
<name>A0A917CP62_9GAMM</name>
<comment type="caution">
    <text evidence="9">The sequence shown here is derived from an EMBL/GenBank/DDBJ whole genome shotgun (WGS) entry which is preliminary data.</text>
</comment>
<dbReference type="RefSeq" id="WP_188364884.1">
    <property type="nucleotide sequence ID" value="NZ_BAABJF010000015.1"/>
</dbReference>